<name>A0A9N9BD75_9GLOM</name>
<reference evidence="1" key="1">
    <citation type="submission" date="2021-06" db="EMBL/GenBank/DDBJ databases">
        <authorList>
            <person name="Kallberg Y."/>
            <person name="Tangrot J."/>
            <person name="Rosling A."/>
        </authorList>
    </citation>
    <scope>NUCLEOTIDE SEQUENCE</scope>
    <source>
        <strain evidence="1">IA702</strain>
    </source>
</reference>
<evidence type="ECO:0000313" key="2">
    <source>
        <dbReference type="Proteomes" id="UP000789572"/>
    </source>
</evidence>
<sequence>MQHGTLASTWVLNIHNHYMSYIVRGADKGSEISGPSKRRWIQGEAATERVNCDDVPVYARKLLQLELESKDIGLTPFLNLLEKLINPGLET</sequence>
<keyword evidence="2" id="KW-1185">Reference proteome</keyword>
<evidence type="ECO:0000313" key="1">
    <source>
        <dbReference type="EMBL" id="CAG8559741.1"/>
    </source>
</evidence>
<dbReference type="Proteomes" id="UP000789572">
    <property type="component" value="Unassembled WGS sequence"/>
</dbReference>
<proteinExistence type="predicted"/>
<accession>A0A9N9BD75</accession>
<gene>
    <name evidence="1" type="ORF">POCULU_LOCUS5447</name>
</gene>
<comment type="caution">
    <text evidence="1">The sequence shown here is derived from an EMBL/GenBank/DDBJ whole genome shotgun (WGS) entry which is preliminary data.</text>
</comment>
<dbReference type="AlphaFoldDB" id="A0A9N9BD75"/>
<dbReference type="EMBL" id="CAJVPJ010000837">
    <property type="protein sequence ID" value="CAG8559741.1"/>
    <property type="molecule type" value="Genomic_DNA"/>
</dbReference>
<organism evidence="1 2">
    <name type="scientific">Paraglomus occultum</name>
    <dbReference type="NCBI Taxonomy" id="144539"/>
    <lineage>
        <taxon>Eukaryota</taxon>
        <taxon>Fungi</taxon>
        <taxon>Fungi incertae sedis</taxon>
        <taxon>Mucoromycota</taxon>
        <taxon>Glomeromycotina</taxon>
        <taxon>Glomeromycetes</taxon>
        <taxon>Paraglomerales</taxon>
        <taxon>Paraglomeraceae</taxon>
        <taxon>Paraglomus</taxon>
    </lineage>
</organism>
<protein>
    <submittedName>
        <fullName evidence="1">6591_t:CDS:1</fullName>
    </submittedName>
</protein>